<sequence>MNSNIPMAAENSNMEGVISSSQGSSNQSASFDSSTGHGMVIDTVEQRPNGSDKMELRSASGKATINYDYSAYASGYYRRKKDKFGDLIPARNSKDFLVYCDNREKIIRKAIADMYAPWVFAKGPVAEDKRAECKKIAGIIWDDYHKELGGQRPPKNYPRGDKLGLCLAGGGTTNSSDPRKVFGGNPGPELFESQLKLIHTSFSLPLAFTTTPSLFLSNDSFFQVCPGASRLRTERNNL</sequence>
<organism evidence="2 3">
    <name type="scientific">Cylindrobasidium torrendii FP15055 ss-10</name>
    <dbReference type="NCBI Taxonomy" id="1314674"/>
    <lineage>
        <taxon>Eukaryota</taxon>
        <taxon>Fungi</taxon>
        <taxon>Dikarya</taxon>
        <taxon>Basidiomycota</taxon>
        <taxon>Agaricomycotina</taxon>
        <taxon>Agaricomycetes</taxon>
        <taxon>Agaricomycetidae</taxon>
        <taxon>Agaricales</taxon>
        <taxon>Marasmiineae</taxon>
        <taxon>Physalacriaceae</taxon>
        <taxon>Cylindrobasidium</taxon>
    </lineage>
</organism>
<dbReference type="Proteomes" id="UP000054007">
    <property type="component" value="Unassembled WGS sequence"/>
</dbReference>
<evidence type="ECO:0000256" key="1">
    <source>
        <dbReference type="SAM" id="MobiDB-lite"/>
    </source>
</evidence>
<dbReference type="AlphaFoldDB" id="A0A0D7BJI8"/>
<proteinExistence type="predicted"/>
<dbReference type="EMBL" id="KN880471">
    <property type="protein sequence ID" value="KIY70259.1"/>
    <property type="molecule type" value="Genomic_DNA"/>
</dbReference>
<feature type="region of interest" description="Disordered" evidence="1">
    <location>
        <begin position="16"/>
        <end position="37"/>
    </location>
</feature>
<protein>
    <submittedName>
        <fullName evidence="2">Uncharacterized protein</fullName>
    </submittedName>
</protein>
<accession>A0A0D7BJI8</accession>
<evidence type="ECO:0000313" key="2">
    <source>
        <dbReference type="EMBL" id="KIY70259.1"/>
    </source>
</evidence>
<reference evidence="2 3" key="1">
    <citation type="journal article" date="2015" name="Fungal Genet. Biol.">
        <title>Evolution of novel wood decay mechanisms in Agaricales revealed by the genome sequences of Fistulina hepatica and Cylindrobasidium torrendii.</title>
        <authorList>
            <person name="Floudas D."/>
            <person name="Held B.W."/>
            <person name="Riley R."/>
            <person name="Nagy L.G."/>
            <person name="Koehler G."/>
            <person name="Ransdell A.S."/>
            <person name="Younus H."/>
            <person name="Chow J."/>
            <person name="Chiniquy J."/>
            <person name="Lipzen A."/>
            <person name="Tritt A."/>
            <person name="Sun H."/>
            <person name="Haridas S."/>
            <person name="LaButti K."/>
            <person name="Ohm R.A."/>
            <person name="Kues U."/>
            <person name="Blanchette R.A."/>
            <person name="Grigoriev I.V."/>
            <person name="Minto R.E."/>
            <person name="Hibbett D.S."/>
        </authorList>
    </citation>
    <scope>NUCLEOTIDE SEQUENCE [LARGE SCALE GENOMIC DNA]</scope>
    <source>
        <strain evidence="2 3">FP15055 ss-10</strain>
    </source>
</reference>
<evidence type="ECO:0000313" key="3">
    <source>
        <dbReference type="Proteomes" id="UP000054007"/>
    </source>
</evidence>
<name>A0A0D7BJI8_9AGAR</name>
<keyword evidence="3" id="KW-1185">Reference proteome</keyword>
<feature type="compositionally biased region" description="Low complexity" evidence="1">
    <location>
        <begin position="19"/>
        <end position="34"/>
    </location>
</feature>
<gene>
    <name evidence="2" type="ORF">CYLTODRAFT_409075</name>
</gene>